<protein>
    <submittedName>
        <fullName evidence="2">Putative 3'-5' exonuclease related to the exonuclease domain of PolB</fullName>
    </submittedName>
</protein>
<organism evidence="2">
    <name type="scientific">Campylobacter ureolyticus</name>
    <dbReference type="NCBI Taxonomy" id="827"/>
    <lineage>
        <taxon>Bacteria</taxon>
        <taxon>Pseudomonadati</taxon>
        <taxon>Campylobacterota</taxon>
        <taxon>Epsilonproteobacteria</taxon>
        <taxon>Campylobacterales</taxon>
        <taxon>Campylobacteraceae</taxon>
        <taxon>Campylobacter</taxon>
    </lineage>
</organism>
<dbReference type="Pfam" id="PF10108">
    <property type="entry name" value="DNA_pol_B_exo2"/>
    <property type="match status" value="1"/>
</dbReference>
<dbReference type="InterPro" id="IPR036397">
    <property type="entry name" value="RNaseH_sf"/>
</dbReference>
<sequence length="284" mass="33087">MKESLCVFDCETIPCVESLKKAFPSEYESILKNYENNADENKINYEFSNLIQNKQLEKTGSSFLPVNFHKIVAISVVFGDEYGKFVRVAQIPGDEKEMIKNFFMVMKKNMRLVSFNGRGFDLPMMMIRAMRYNLSIPAYFEIENKELNKSKWDGNYKSRYDGKFHLDLMDHIREFGSVGGLNLNSLCLSLNLPGKFDTHGDEVMELFYNDELEKIQIYCQSDVLNTYLLFLKYELLKGNINLEDYASSILETKEYLNSEKQGINYTPVFTKCIDEEIKRCESEI</sequence>
<name>A0A6N2RKE7_9BACT</name>
<keyword evidence="2" id="KW-0540">Nuclease</keyword>
<evidence type="ECO:0000259" key="1">
    <source>
        <dbReference type="Pfam" id="PF10108"/>
    </source>
</evidence>
<keyword evidence="2" id="KW-0269">Exonuclease</keyword>
<dbReference type="EMBL" id="CACRSK010000001">
    <property type="protein sequence ID" value="VYS80898.1"/>
    <property type="molecule type" value="Genomic_DNA"/>
</dbReference>
<accession>A0A6N2RKE7</accession>
<keyword evidence="2" id="KW-0378">Hydrolase</keyword>
<dbReference type="AlphaFoldDB" id="A0A6N2RKE7"/>
<reference evidence="2" key="1">
    <citation type="submission" date="2019-11" db="EMBL/GenBank/DDBJ databases">
        <authorList>
            <person name="Feng L."/>
        </authorList>
    </citation>
    <scope>NUCLEOTIDE SEQUENCE</scope>
    <source>
        <strain evidence="2">CUreolyticusLFYP111</strain>
    </source>
</reference>
<dbReference type="SUPFAM" id="SSF53098">
    <property type="entry name" value="Ribonuclease H-like"/>
    <property type="match status" value="1"/>
</dbReference>
<dbReference type="InterPro" id="IPR012337">
    <property type="entry name" value="RNaseH-like_sf"/>
</dbReference>
<dbReference type="GO" id="GO:0003676">
    <property type="term" value="F:nucleic acid binding"/>
    <property type="evidence" value="ECO:0007669"/>
    <property type="project" value="InterPro"/>
</dbReference>
<gene>
    <name evidence="2" type="ORF">CULFYP111_00461</name>
</gene>
<dbReference type="GO" id="GO:0004527">
    <property type="term" value="F:exonuclease activity"/>
    <property type="evidence" value="ECO:0007669"/>
    <property type="project" value="UniProtKB-KW"/>
</dbReference>
<proteinExistence type="predicted"/>
<dbReference type="CDD" id="cd05782">
    <property type="entry name" value="DNA_polB_like1_exo"/>
    <property type="match status" value="1"/>
</dbReference>
<dbReference type="InterPro" id="IPR019288">
    <property type="entry name" value="3'-5'_exonuclease_PolB-like"/>
</dbReference>
<dbReference type="RefSeq" id="WP_156846945.1">
    <property type="nucleotide sequence ID" value="NZ_CACRSK010000001.1"/>
</dbReference>
<feature type="domain" description="Predicted 3'-5' exonuclease PolB-like" evidence="1">
    <location>
        <begin position="61"/>
        <end position="270"/>
    </location>
</feature>
<evidence type="ECO:0000313" key="2">
    <source>
        <dbReference type="EMBL" id="VYS80898.1"/>
    </source>
</evidence>
<dbReference type="Gene3D" id="3.30.420.10">
    <property type="entry name" value="Ribonuclease H-like superfamily/Ribonuclease H"/>
    <property type="match status" value="1"/>
</dbReference>